<accession>A0ABW0SLY9</accession>
<dbReference type="PANTHER" id="PTHR21087">
    <property type="entry name" value="SHIKIMATE KINASE"/>
    <property type="match status" value="1"/>
</dbReference>
<evidence type="ECO:0000256" key="7">
    <source>
        <dbReference type="ARBA" id="ARBA00022777"/>
    </source>
</evidence>
<proteinExistence type="inferred from homology"/>
<keyword evidence="11" id="KW-0479">Metal-binding</keyword>
<protein>
    <recommendedName>
        <fullName evidence="3 11">Shikimate kinase</fullName>
        <shortName evidence="11">SK</shortName>
        <ecNumber evidence="3 11">2.7.1.71</ecNumber>
    </recommendedName>
</protein>
<comment type="function">
    <text evidence="11">Catalyzes the specific phosphorylation of the 3-hydroxyl group of shikimic acid using ATP as a cosubstrate.</text>
</comment>
<feature type="binding site" evidence="11">
    <location>
        <begin position="14"/>
        <end position="19"/>
    </location>
    <ligand>
        <name>ATP</name>
        <dbReference type="ChEBI" id="CHEBI:30616"/>
    </ligand>
</feature>
<feature type="binding site" evidence="11">
    <location>
        <position position="60"/>
    </location>
    <ligand>
        <name>substrate</name>
    </ligand>
</feature>
<keyword evidence="4 11" id="KW-0028">Amino-acid biosynthesis</keyword>
<keyword evidence="6 11" id="KW-0547">Nucleotide-binding</keyword>
<feature type="binding site" evidence="11">
    <location>
        <position position="120"/>
    </location>
    <ligand>
        <name>ATP</name>
        <dbReference type="ChEBI" id="CHEBI:30616"/>
    </ligand>
</feature>
<organism evidence="12 13">
    <name type="scientific">Lysobacter yangpyeongensis</name>
    <dbReference type="NCBI Taxonomy" id="346182"/>
    <lineage>
        <taxon>Bacteria</taxon>
        <taxon>Pseudomonadati</taxon>
        <taxon>Pseudomonadota</taxon>
        <taxon>Gammaproteobacteria</taxon>
        <taxon>Lysobacterales</taxon>
        <taxon>Lysobacteraceae</taxon>
        <taxon>Lysobacter</taxon>
    </lineage>
</organism>
<dbReference type="InterPro" id="IPR023000">
    <property type="entry name" value="Shikimate_kinase_CS"/>
</dbReference>
<dbReference type="PRINTS" id="PR01100">
    <property type="entry name" value="SHIKIMTKNASE"/>
</dbReference>
<keyword evidence="5 11" id="KW-0808">Transferase</keyword>
<dbReference type="Proteomes" id="UP001596036">
    <property type="component" value="Unassembled WGS sequence"/>
</dbReference>
<evidence type="ECO:0000256" key="6">
    <source>
        <dbReference type="ARBA" id="ARBA00022741"/>
    </source>
</evidence>
<evidence type="ECO:0000256" key="1">
    <source>
        <dbReference type="ARBA" id="ARBA00004842"/>
    </source>
</evidence>
<reference evidence="13" key="1">
    <citation type="journal article" date="2019" name="Int. J. Syst. Evol. Microbiol.">
        <title>The Global Catalogue of Microorganisms (GCM) 10K type strain sequencing project: providing services to taxonomists for standard genome sequencing and annotation.</title>
        <authorList>
            <consortium name="The Broad Institute Genomics Platform"/>
            <consortium name="The Broad Institute Genome Sequencing Center for Infectious Disease"/>
            <person name="Wu L."/>
            <person name="Ma J."/>
        </authorList>
    </citation>
    <scope>NUCLEOTIDE SEQUENCE [LARGE SCALE GENOMIC DNA]</scope>
    <source>
        <strain evidence="13">KACC 11407</strain>
    </source>
</reference>
<feature type="binding site" evidence="11">
    <location>
        <position position="18"/>
    </location>
    <ligand>
        <name>Mg(2+)</name>
        <dbReference type="ChEBI" id="CHEBI:18420"/>
    </ligand>
</feature>
<evidence type="ECO:0000313" key="13">
    <source>
        <dbReference type="Proteomes" id="UP001596036"/>
    </source>
</evidence>
<dbReference type="InterPro" id="IPR031322">
    <property type="entry name" value="Shikimate/glucono_kinase"/>
</dbReference>
<dbReference type="PROSITE" id="PS01128">
    <property type="entry name" value="SHIKIMATE_KINASE"/>
    <property type="match status" value="1"/>
</dbReference>
<evidence type="ECO:0000256" key="4">
    <source>
        <dbReference type="ARBA" id="ARBA00022605"/>
    </source>
</evidence>
<dbReference type="EC" id="2.7.1.71" evidence="3 11"/>
<keyword evidence="11" id="KW-0963">Cytoplasm</keyword>
<dbReference type="SUPFAM" id="SSF52540">
    <property type="entry name" value="P-loop containing nucleoside triphosphate hydrolases"/>
    <property type="match status" value="1"/>
</dbReference>
<dbReference type="EMBL" id="JBHSNM010000001">
    <property type="protein sequence ID" value="MFC5569734.1"/>
    <property type="molecule type" value="Genomic_DNA"/>
</dbReference>
<comment type="catalytic activity">
    <reaction evidence="10 11">
        <text>shikimate + ATP = 3-phosphoshikimate + ADP + H(+)</text>
        <dbReference type="Rhea" id="RHEA:13121"/>
        <dbReference type="ChEBI" id="CHEBI:15378"/>
        <dbReference type="ChEBI" id="CHEBI:30616"/>
        <dbReference type="ChEBI" id="CHEBI:36208"/>
        <dbReference type="ChEBI" id="CHEBI:145989"/>
        <dbReference type="ChEBI" id="CHEBI:456216"/>
        <dbReference type="EC" id="2.7.1.71"/>
    </reaction>
</comment>
<dbReference type="Pfam" id="PF01202">
    <property type="entry name" value="SKI"/>
    <property type="match status" value="1"/>
</dbReference>
<keyword evidence="13" id="KW-1185">Reference proteome</keyword>
<name>A0ABW0SLY9_9GAMM</name>
<evidence type="ECO:0000256" key="2">
    <source>
        <dbReference type="ARBA" id="ARBA00006997"/>
    </source>
</evidence>
<evidence type="ECO:0000256" key="9">
    <source>
        <dbReference type="ARBA" id="ARBA00023141"/>
    </source>
</evidence>
<feature type="binding site" evidence="11">
    <location>
        <position position="82"/>
    </location>
    <ligand>
        <name>substrate</name>
    </ligand>
</feature>
<evidence type="ECO:0000256" key="5">
    <source>
        <dbReference type="ARBA" id="ARBA00022679"/>
    </source>
</evidence>
<dbReference type="CDD" id="cd00464">
    <property type="entry name" value="SK"/>
    <property type="match status" value="1"/>
</dbReference>
<dbReference type="Gene3D" id="3.40.50.300">
    <property type="entry name" value="P-loop containing nucleotide triphosphate hydrolases"/>
    <property type="match status" value="1"/>
</dbReference>
<dbReference type="GO" id="GO:0004765">
    <property type="term" value="F:shikimate kinase activity"/>
    <property type="evidence" value="ECO:0007669"/>
    <property type="project" value="UniProtKB-EC"/>
</dbReference>
<dbReference type="InterPro" id="IPR027417">
    <property type="entry name" value="P-loop_NTPase"/>
</dbReference>
<feature type="binding site" evidence="11">
    <location>
        <position position="36"/>
    </location>
    <ligand>
        <name>substrate</name>
    </ligand>
</feature>
<comment type="similarity">
    <text evidence="2 11">Belongs to the shikimate kinase family.</text>
</comment>
<comment type="caution">
    <text evidence="11">Lacks conserved residue(s) required for the propagation of feature annotation.</text>
</comment>
<evidence type="ECO:0000313" key="12">
    <source>
        <dbReference type="EMBL" id="MFC5569734.1"/>
    </source>
</evidence>
<evidence type="ECO:0000256" key="10">
    <source>
        <dbReference type="ARBA" id="ARBA00048567"/>
    </source>
</evidence>
<keyword evidence="7 11" id="KW-0418">Kinase</keyword>
<evidence type="ECO:0000256" key="11">
    <source>
        <dbReference type="HAMAP-Rule" id="MF_00109"/>
    </source>
</evidence>
<keyword evidence="11" id="KW-0460">Magnesium</keyword>
<comment type="subunit">
    <text evidence="11">Monomer.</text>
</comment>
<gene>
    <name evidence="11" type="primary">aroK</name>
    <name evidence="12" type="ORF">ACFPN1_06630</name>
</gene>
<dbReference type="RefSeq" id="WP_386753963.1">
    <property type="nucleotide sequence ID" value="NZ_JBHSNM010000001.1"/>
</dbReference>
<evidence type="ECO:0000256" key="8">
    <source>
        <dbReference type="ARBA" id="ARBA00022840"/>
    </source>
</evidence>
<comment type="subcellular location">
    <subcellularLocation>
        <location evidence="11">Cytoplasm</location>
    </subcellularLocation>
</comment>
<keyword evidence="8 11" id="KW-0067">ATP-binding</keyword>
<evidence type="ECO:0000256" key="3">
    <source>
        <dbReference type="ARBA" id="ARBA00012154"/>
    </source>
</evidence>
<dbReference type="PANTHER" id="PTHR21087:SF16">
    <property type="entry name" value="SHIKIMATE KINASE 1, CHLOROPLASTIC"/>
    <property type="match status" value="1"/>
</dbReference>
<dbReference type="InterPro" id="IPR000623">
    <property type="entry name" value="Shikimate_kinase/TSH1"/>
</dbReference>
<feature type="binding site" evidence="11">
    <location>
        <position position="139"/>
    </location>
    <ligand>
        <name>substrate</name>
    </ligand>
</feature>
<keyword evidence="9 11" id="KW-0057">Aromatic amino acid biosynthesis</keyword>
<sequence length="180" mass="19268">MNPASNLILVGPMGAGKTSVGRHLAGLLGLPLVDADHEIERDAGATVAQLFEREGEAGFRARERAMLAALLRRDGLVLATGGGCVLDAGNRALLRQRGFVVHLQAEVDQQLRRLAGDRSRPLLARPDRERVLRELADARTPLYAEVADLTYAPGDLDAQAAALQLAARLAQHWQRTGAAA</sequence>
<dbReference type="HAMAP" id="MF_00109">
    <property type="entry name" value="Shikimate_kinase"/>
    <property type="match status" value="1"/>
</dbReference>
<comment type="cofactor">
    <cofactor evidence="11">
        <name>Mg(2+)</name>
        <dbReference type="ChEBI" id="CHEBI:18420"/>
    </cofactor>
    <text evidence="11">Binds 1 Mg(2+) ion per subunit.</text>
</comment>
<comment type="caution">
    <text evidence="12">The sequence shown here is derived from an EMBL/GenBank/DDBJ whole genome shotgun (WGS) entry which is preliminary data.</text>
</comment>
<comment type="pathway">
    <text evidence="1 11">Metabolic intermediate biosynthesis; chorismate biosynthesis; chorismate from D-erythrose 4-phosphate and phosphoenolpyruvate: step 5/7.</text>
</comment>